<keyword evidence="7" id="KW-0472">Membrane</keyword>
<dbReference type="InterPro" id="IPR013167">
    <property type="entry name" value="COG4_M"/>
</dbReference>
<evidence type="ECO:0000256" key="9">
    <source>
        <dbReference type="SAM" id="MobiDB-lite"/>
    </source>
</evidence>
<accession>A0AAD9L8Q4</accession>
<dbReference type="Proteomes" id="UP001182556">
    <property type="component" value="Unassembled WGS sequence"/>
</dbReference>
<evidence type="ECO:0000256" key="8">
    <source>
        <dbReference type="ARBA" id="ARBA00031340"/>
    </source>
</evidence>
<dbReference type="PANTHER" id="PTHR24016">
    <property type="entry name" value="CONSERVED OLIGOMERIC GOLGI COMPLEX SUBUNIT 4"/>
    <property type="match status" value="1"/>
</dbReference>
<organism evidence="11 12">
    <name type="scientific">Papiliotrema laurentii</name>
    <name type="common">Cryptococcus laurentii</name>
    <dbReference type="NCBI Taxonomy" id="5418"/>
    <lineage>
        <taxon>Eukaryota</taxon>
        <taxon>Fungi</taxon>
        <taxon>Dikarya</taxon>
        <taxon>Basidiomycota</taxon>
        <taxon>Agaricomycotina</taxon>
        <taxon>Tremellomycetes</taxon>
        <taxon>Tremellales</taxon>
        <taxon>Rhynchogastremaceae</taxon>
        <taxon>Papiliotrema</taxon>
    </lineage>
</organism>
<dbReference type="Pfam" id="PF20662">
    <property type="entry name" value="COG4_C"/>
    <property type="match status" value="1"/>
</dbReference>
<dbReference type="EMBL" id="JAODAN010000002">
    <property type="protein sequence ID" value="KAK1926544.1"/>
    <property type="molecule type" value="Genomic_DNA"/>
</dbReference>
<feature type="region of interest" description="Disordered" evidence="9">
    <location>
        <begin position="449"/>
        <end position="468"/>
    </location>
</feature>
<dbReference type="Gene3D" id="1.10.287.1060">
    <property type="entry name" value="ESAT-6-like"/>
    <property type="match status" value="1"/>
</dbReference>
<dbReference type="InterPro" id="IPR048684">
    <property type="entry name" value="COG4_C"/>
</dbReference>
<evidence type="ECO:0000256" key="4">
    <source>
        <dbReference type="ARBA" id="ARBA00022448"/>
    </source>
</evidence>
<comment type="caution">
    <text evidence="11">The sequence shown here is derived from an EMBL/GenBank/DDBJ whole genome shotgun (WGS) entry which is preliminary data.</text>
</comment>
<dbReference type="PANTHER" id="PTHR24016:SF0">
    <property type="entry name" value="CONSERVED OLIGOMERIC GOLGI COMPLEX SUBUNIT 4"/>
    <property type="match status" value="1"/>
</dbReference>
<dbReference type="InterPro" id="IPR048680">
    <property type="entry name" value="COG4_N"/>
</dbReference>
<protein>
    <recommendedName>
        <fullName evidence="3">Conserved oligomeric Golgi complex subunit 4</fullName>
    </recommendedName>
    <alternativeName>
        <fullName evidence="8">Component of oligomeric Golgi complex 4</fullName>
    </alternativeName>
</protein>
<evidence type="ECO:0000256" key="7">
    <source>
        <dbReference type="ARBA" id="ARBA00023136"/>
    </source>
</evidence>
<gene>
    <name evidence="11" type="ORF">DB88DRAFT_482238</name>
</gene>
<feature type="domain" description="COG4 transport protein middle alpha-helical bundle" evidence="10">
    <location>
        <begin position="204"/>
        <end position="571"/>
    </location>
</feature>
<evidence type="ECO:0000256" key="3">
    <source>
        <dbReference type="ARBA" id="ARBA00020975"/>
    </source>
</evidence>
<evidence type="ECO:0000256" key="5">
    <source>
        <dbReference type="ARBA" id="ARBA00022927"/>
    </source>
</evidence>
<dbReference type="InterPro" id="IPR048682">
    <property type="entry name" value="COG4"/>
</dbReference>
<evidence type="ECO:0000313" key="11">
    <source>
        <dbReference type="EMBL" id="KAK1926544.1"/>
    </source>
</evidence>
<comment type="subcellular location">
    <subcellularLocation>
        <location evidence="1">Golgi apparatus membrane</location>
        <topology evidence="1">Peripheral membrane protein</topology>
    </subcellularLocation>
</comment>
<keyword evidence="12" id="KW-1185">Reference proteome</keyword>
<feature type="region of interest" description="Disordered" evidence="9">
    <location>
        <begin position="391"/>
        <end position="421"/>
    </location>
</feature>
<feature type="region of interest" description="Disordered" evidence="9">
    <location>
        <begin position="1"/>
        <end position="26"/>
    </location>
</feature>
<sequence length="822" mass="91914">MSARPSPLPSRQATPQPPMTLDPRSITSPDQIAAQLALLSKRESELSVALNNLVSDRSSIENALAHLQDLGEDIHLISLEVDGGGPSTGLGLHNGSDALMHETEGGLVERVRRVWETSERVGGKVRRLDEEVGRVKEAADIVTEVLELKNALQTLTTAIAKSDWESASRSCRRAMDVRKEVIEGGFAGAVVPTAQQPAPPAQQLEELRDILIQTFRTEFDAAAARKDEQGVSRFFRLWPGIGAETEGLEAYGDFVVGLVKARSANTGKPSNPLYYLTSLTSLLESIAHIIDQHQPVVDKYYGSGRMGTVVGRLVGESDRVVRNLVEGWEEERRVGRLISDTRQSKFNLLSTPQLFPPLFTSLHTSSHQISLSAIATSTTSHLSSASNLLQSYAPGAKRPGGTSTPAPQVAEEEPGPDSRDVDKVLGELVALGGRWAMFRRFVWGRIAEDDEESTQDDGQGESKEPVSAGQLDVVEQSGSQRAIENLLKVYYEPLELWFLRTSVEKAHRLDSPDTSSKPYLSSILDDTFYLLKLVLNRTLSCGSLNTLRSMREKLAGVVENDYLGVLQKKMEAVYSIPAGLQERASERERRERDQRQAFIIYLNDLDVSADYTDRLIEETLANLPQVFLERELGSVREELEKLNKLSNGFRSSSKSGLEQLFNQLTRPRLRGLLDDCYRDISYELDEDAFALAEEDDLVRKRFIRSWEALVEGYKDSFTDHNFQSFFAMTVETLVRPWEKMIMNMRFTELGAIRYERDVRAVANYLSAQTSFGGAREKFTRLQQIATVLNLDADEDPEDFYSNSGIPWRLSKNEYNVVVEQRL</sequence>
<feature type="compositionally biased region" description="Acidic residues" evidence="9">
    <location>
        <begin position="449"/>
        <end position="459"/>
    </location>
</feature>
<evidence type="ECO:0000313" key="12">
    <source>
        <dbReference type="Proteomes" id="UP001182556"/>
    </source>
</evidence>
<dbReference type="GO" id="GO:0000139">
    <property type="term" value="C:Golgi membrane"/>
    <property type="evidence" value="ECO:0007669"/>
    <property type="project" value="UniProtKB-SubCell"/>
</dbReference>
<dbReference type="Pfam" id="PF20663">
    <property type="entry name" value="COG4_N"/>
    <property type="match status" value="1"/>
</dbReference>
<evidence type="ECO:0000256" key="6">
    <source>
        <dbReference type="ARBA" id="ARBA00023034"/>
    </source>
</evidence>
<keyword evidence="4" id="KW-0813">Transport</keyword>
<evidence type="ECO:0000259" key="10">
    <source>
        <dbReference type="SMART" id="SM00762"/>
    </source>
</evidence>
<keyword evidence="5" id="KW-0653">Protein transport</keyword>
<comment type="similarity">
    <text evidence="2">Belongs to the COG4 family.</text>
</comment>
<dbReference type="Gene3D" id="1.20.58.1970">
    <property type="match status" value="1"/>
</dbReference>
<dbReference type="AlphaFoldDB" id="A0AAD9L8Q4"/>
<evidence type="ECO:0000256" key="2">
    <source>
        <dbReference type="ARBA" id="ARBA00009215"/>
    </source>
</evidence>
<keyword evidence="6" id="KW-0333">Golgi apparatus</keyword>
<name>A0AAD9L8Q4_PAPLA</name>
<reference evidence="11" key="1">
    <citation type="submission" date="2023-02" db="EMBL/GenBank/DDBJ databases">
        <title>Identification and recombinant expression of a fungal hydrolase from Papiliotrema laurentii that hydrolyzes apple cutin and clears colloidal polyester polyurethane.</title>
        <authorList>
            <consortium name="DOE Joint Genome Institute"/>
            <person name="Roman V.A."/>
            <person name="Bojanowski C."/>
            <person name="Crable B.R."/>
            <person name="Wagner D.N."/>
            <person name="Hung C.S."/>
            <person name="Nadeau L.J."/>
            <person name="Schratz L."/>
            <person name="Haridas S."/>
            <person name="Pangilinan J."/>
            <person name="Lipzen A."/>
            <person name="Na H."/>
            <person name="Yan M."/>
            <person name="Ng V."/>
            <person name="Grigoriev I.V."/>
            <person name="Spatafora J.W."/>
            <person name="Barlow D."/>
            <person name="Biffinger J."/>
            <person name="Kelley-Loughnane N."/>
            <person name="Varaljay V.A."/>
            <person name="Crookes-Goodson W.J."/>
        </authorList>
    </citation>
    <scope>NUCLEOTIDE SEQUENCE</scope>
    <source>
        <strain evidence="11">5307AH</strain>
    </source>
</reference>
<dbReference type="GO" id="GO:0015031">
    <property type="term" value="P:protein transport"/>
    <property type="evidence" value="ECO:0007669"/>
    <property type="project" value="UniProtKB-KW"/>
</dbReference>
<dbReference type="SMART" id="SM00762">
    <property type="entry name" value="Cog4"/>
    <property type="match status" value="1"/>
</dbReference>
<proteinExistence type="inferred from homology"/>
<dbReference type="Pfam" id="PF08318">
    <property type="entry name" value="COG4_m"/>
    <property type="match status" value="1"/>
</dbReference>
<evidence type="ECO:0000256" key="1">
    <source>
        <dbReference type="ARBA" id="ARBA00004395"/>
    </source>
</evidence>